<name>A0A382EGJ6_9ZZZZ</name>
<dbReference type="PROSITE" id="PS00092">
    <property type="entry name" value="N6_MTASE"/>
    <property type="match status" value="1"/>
</dbReference>
<reference evidence="3" key="1">
    <citation type="submission" date="2018-05" db="EMBL/GenBank/DDBJ databases">
        <authorList>
            <person name="Lanie J.A."/>
            <person name="Ng W.-L."/>
            <person name="Kazmierczak K.M."/>
            <person name="Andrzejewski T.M."/>
            <person name="Davidsen T.M."/>
            <person name="Wayne K.J."/>
            <person name="Tettelin H."/>
            <person name="Glass J.I."/>
            <person name="Rusch D."/>
            <person name="Podicherti R."/>
            <person name="Tsui H.-C.T."/>
            <person name="Winkler M.E."/>
        </authorList>
    </citation>
    <scope>NUCLEOTIDE SEQUENCE</scope>
</reference>
<evidence type="ECO:0008006" key="4">
    <source>
        <dbReference type="Google" id="ProtNLM"/>
    </source>
</evidence>
<keyword evidence="1" id="KW-0489">Methyltransferase</keyword>
<evidence type="ECO:0000256" key="1">
    <source>
        <dbReference type="ARBA" id="ARBA00022603"/>
    </source>
</evidence>
<dbReference type="NCBIfam" id="TIGR00095">
    <property type="entry name" value="16S rRNA (guanine(966)-N(2))-methyltransferase RsmD"/>
    <property type="match status" value="1"/>
</dbReference>
<accession>A0A382EGJ6</accession>
<organism evidence="3">
    <name type="scientific">marine metagenome</name>
    <dbReference type="NCBI Taxonomy" id="408172"/>
    <lineage>
        <taxon>unclassified sequences</taxon>
        <taxon>metagenomes</taxon>
        <taxon>ecological metagenomes</taxon>
    </lineage>
</organism>
<proteinExistence type="predicted"/>
<dbReference type="InterPro" id="IPR002052">
    <property type="entry name" value="DNA_methylase_N6_adenine_CS"/>
</dbReference>
<dbReference type="Gene3D" id="3.40.50.150">
    <property type="entry name" value="Vaccinia Virus protein VP39"/>
    <property type="match status" value="1"/>
</dbReference>
<dbReference type="GO" id="GO:0003676">
    <property type="term" value="F:nucleic acid binding"/>
    <property type="evidence" value="ECO:0007669"/>
    <property type="project" value="InterPro"/>
</dbReference>
<dbReference type="Pfam" id="PF03602">
    <property type="entry name" value="Cons_hypoth95"/>
    <property type="match status" value="1"/>
</dbReference>
<protein>
    <recommendedName>
        <fullName evidence="4">16S rRNA (Guanine(966)-N(2))-methyltransferase RsmD</fullName>
    </recommendedName>
</protein>
<dbReference type="CDD" id="cd02440">
    <property type="entry name" value="AdoMet_MTases"/>
    <property type="match status" value="1"/>
</dbReference>
<keyword evidence="2" id="KW-0808">Transferase</keyword>
<evidence type="ECO:0000256" key="2">
    <source>
        <dbReference type="ARBA" id="ARBA00022679"/>
    </source>
</evidence>
<gene>
    <name evidence="3" type="ORF">METZ01_LOCUS202048</name>
</gene>
<dbReference type="GO" id="GO:0031167">
    <property type="term" value="P:rRNA methylation"/>
    <property type="evidence" value="ECO:0007669"/>
    <property type="project" value="InterPro"/>
</dbReference>
<dbReference type="SUPFAM" id="SSF53335">
    <property type="entry name" value="S-adenosyl-L-methionine-dependent methyltransferases"/>
    <property type="match status" value="1"/>
</dbReference>
<dbReference type="PANTHER" id="PTHR43542:SF1">
    <property type="entry name" value="METHYLTRANSFERASE"/>
    <property type="match status" value="1"/>
</dbReference>
<sequence length="174" mass="19265">MRIISGRWKGHGLNVPRGRGIRPTSDRVREAWMSALGDKVETARVLDLFAGSGALGLEALSRGAESATFVESANGSLRVLMTNIELLGAQSECEIIQADAFQFLRKPVEVFDLAFADPPYAGDAARRLVECFLRKPFAKELWLEHPWREKLTLPGDVRTRRYGDTALTTIPNPA</sequence>
<evidence type="ECO:0000313" key="3">
    <source>
        <dbReference type="EMBL" id="SVB49194.1"/>
    </source>
</evidence>
<dbReference type="PANTHER" id="PTHR43542">
    <property type="entry name" value="METHYLTRANSFERASE"/>
    <property type="match status" value="1"/>
</dbReference>
<dbReference type="PIRSF" id="PIRSF004553">
    <property type="entry name" value="CHP00095"/>
    <property type="match status" value="1"/>
</dbReference>
<dbReference type="InterPro" id="IPR029063">
    <property type="entry name" value="SAM-dependent_MTases_sf"/>
</dbReference>
<dbReference type="EMBL" id="UINC01044148">
    <property type="protein sequence ID" value="SVB49194.1"/>
    <property type="molecule type" value="Genomic_DNA"/>
</dbReference>
<dbReference type="InterPro" id="IPR004398">
    <property type="entry name" value="RNA_MeTrfase_RsmD"/>
</dbReference>
<dbReference type="AlphaFoldDB" id="A0A382EGJ6"/>
<dbReference type="GO" id="GO:0008168">
    <property type="term" value="F:methyltransferase activity"/>
    <property type="evidence" value="ECO:0007669"/>
    <property type="project" value="UniProtKB-KW"/>
</dbReference>